<dbReference type="VEuPathDB" id="AmoebaDB:NfTy_079340"/>
<evidence type="ECO:0000313" key="7">
    <source>
        <dbReference type="Proteomes" id="UP000444721"/>
    </source>
</evidence>
<protein>
    <submittedName>
        <fullName evidence="6">Uncharacterized protein</fullName>
    </submittedName>
</protein>
<keyword evidence="5" id="KW-0472">Membrane</keyword>
<keyword evidence="4" id="KW-0378">Hydrolase</keyword>
<dbReference type="RefSeq" id="XP_044565848.1">
    <property type="nucleotide sequence ID" value="XM_044703496.1"/>
</dbReference>
<dbReference type="VEuPathDB" id="AmoebaDB:FDP41_012923"/>
<dbReference type="OMA" id="GNCLIYH"/>
<evidence type="ECO:0000313" key="6">
    <source>
        <dbReference type="EMBL" id="KAF0981135.1"/>
    </source>
</evidence>
<dbReference type="OrthoDB" id="448051at2759"/>
<dbReference type="InterPro" id="IPR029058">
    <property type="entry name" value="AB_hydrolase_fold"/>
</dbReference>
<reference evidence="6 7" key="1">
    <citation type="journal article" date="2019" name="Sci. Rep.">
        <title>Nanopore sequencing improves the draft genome of the human pathogenic amoeba Naegleria fowleri.</title>
        <authorList>
            <person name="Liechti N."/>
            <person name="Schurch N."/>
            <person name="Bruggmann R."/>
            <person name="Wittwer M."/>
        </authorList>
    </citation>
    <scope>NUCLEOTIDE SEQUENCE [LARGE SCALE GENOMIC DNA]</scope>
    <source>
        <strain evidence="6 7">ATCC 30894</strain>
    </source>
</reference>
<dbReference type="GO" id="GO:0019915">
    <property type="term" value="P:lipid storage"/>
    <property type="evidence" value="ECO:0007669"/>
    <property type="project" value="InterPro"/>
</dbReference>
<evidence type="ECO:0000256" key="5">
    <source>
        <dbReference type="SAM" id="Phobius"/>
    </source>
</evidence>
<dbReference type="VEuPathDB" id="AmoebaDB:NF0065610"/>
<gene>
    <name evidence="6" type="ORF">FDP41_012923</name>
</gene>
<keyword evidence="7" id="KW-1185">Reference proteome</keyword>
<sequence length="539" mass="63308">MSKRLFSSQEERMLQSLYDDDHEQFAYATTINFFDIISLVALIYITFRVLRWIIHSTVSSPLHKKYRHDNAIEKRMMKEHAKGVIPILPRFEFIKTKERNSVRDGKDNLKKIFIKNNIGQQEEWLEGIEVEYICKLAGKHNGETITLENNLHSYEPNSPLFSDEQHQHGTSTDLLEAIHDIYYVIPGNPGNCLIYHNFMEEICKKLESRNSNTLHLVVAVSLRGHSYYYPSRWWKNETLKIGNTHFTTSRSLYDQLEVYNLEDQIEYHLTVIQQLHKQMMKKKNHSQLKIHLLGHSVGCYIISRVLERMHLLNLSEFCSKHIGNIFFYYPTLQNMHKETPNGQSMLQYLIRPQIRKHLCNLLHNVASPLIPSFFIRLLRRSEPILVPFAPYYFDSMRIIKNVTTLASHEFNEILHSFGTPSMEKDQEINTFKRVLRDKKHTIYSIFSSSDLWVPRKHFLSFLEHVFEICLDESTKHDMINPSKTSDIEFCNHVNELINQSSLVQPGQLNINTTTKHAYVIHNEDLHEASELILKALLSQ</sequence>
<comment type="subcellular location">
    <subcellularLocation>
        <location evidence="1">Lipid droplet</location>
    </subcellularLocation>
</comment>
<keyword evidence="5" id="KW-0812">Transmembrane</keyword>
<dbReference type="PANTHER" id="PTHR13390:SF0">
    <property type="entry name" value="LIPID DROPLET-ASSOCIATED HYDROLASE"/>
    <property type="match status" value="1"/>
</dbReference>
<evidence type="ECO:0000256" key="2">
    <source>
        <dbReference type="ARBA" id="ARBA00008300"/>
    </source>
</evidence>
<dbReference type="GO" id="GO:0005811">
    <property type="term" value="C:lipid droplet"/>
    <property type="evidence" value="ECO:0007669"/>
    <property type="project" value="UniProtKB-SubCell"/>
</dbReference>
<evidence type="ECO:0000256" key="3">
    <source>
        <dbReference type="ARBA" id="ARBA00022677"/>
    </source>
</evidence>
<dbReference type="Gene3D" id="3.40.50.1820">
    <property type="entry name" value="alpha/beta hydrolase"/>
    <property type="match status" value="1"/>
</dbReference>
<keyword evidence="3" id="KW-0551">Lipid droplet</keyword>
<name>A0A6A5C6L7_NAEFO</name>
<accession>A0A6A5C6L7</accession>
<dbReference type="AlphaFoldDB" id="A0A6A5C6L7"/>
<evidence type="ECO:0000256" key="4">
    <source>
        <dbReference type="ARBA" id="ARBA00022801"/>
    </source>
</evidence>
<evidence type="ECO:0000256" key="1">
    <source>
        <dbReference type="ARBA" id="ARBA00004502"/>
    </source>
</evidence>
<dbReference type="Pfam" id="PF10230">
    <property type="entry name" value="LIDHydrolase"/>
    <property type="match status" value="1"/>
</dbReference>
<comment type="caution">
    <text evidence="6">The sequence shown here is derived from an EMBL/GenBank/DDBJ whole genome shotgun (WGS) entry which is preliminary data.</text>
</comment>
<keyword evidence="5" id="KW-1133">Transmembrane helix</keyword>
<dbReference type="PANTHER" id="PTHR13390">
    <property type="entry name" value="LIPASE"/>
    <property type="match status" value="1"/>
</dbReference>
<dbReference type="Proteomes" id="UP000444721">
    <property type="component" value="Unassembled WGS sequence"/>
</dbReference>
<dbReference type="EMBL" id="VFQX01000016">
    <property type="protein sequence ID" value="KAF0981135.1"/>
    <property type="molecule type" value="Genomic_DNA"/>
</dbReference>
<proteinExistence type="inferred from homology"/>
<dbReference type="GO" id="GO:0016298">
    <property type="term" value="F:lipase activity"/>
    <property type="evidence" value="ECO:0007669"/>
    <property type="project" value="InterPro"/>
</dbReference>
<dbReference type="GeneID" id="68120138"/>
<dbReference type="InterPro" id="IPR019363">
    <property type="entry name" value="LDAH"/>
</dbReference>
<dbReference type="SUPFAM" id="SSF53474">
    <property type="entry name" value="alpha/beta-Hydrolases"/>
    <property type="match status" value="1"/>
</dbReference>
<feature type="transmembrane region" description="Helical" evidence="5">
    <location>
        <begin position="25"/>
        <end position="47"/>
    </location>
</feature>
<comment type="similarity">
    <text evidence="2">Belongs to the AB hydrolase superfamily. LDAH family.</text>
</comment>
<organism evidence="6 7">
    <name type="scientific">Naegleria fowleri</name>
    <name type="common">Brain eating amoeba</name>
    <dbReference type="NCBI Taxonomy" id="5763"/>
    <lineage>
        <taxon>Eukaryota</taxon>
        <taxon>Discoba</taxon>
        <taxon>Heterolobosea</taxon>
        <taxon>Tetramitia</taxon>
        <taxon>Eutetramitia</taxon>
        <taxon>Vahlkampfiidae</taxon>
        <taxon>Naegleria</taxon>
    </lineage>
</organism>